<keyword evidence="2" id="KW-1185">Reference proteome</keyword>
<name>A0A365Y4W4_9BACT</name>
<evidence type="ECO:0000313" key="1">
    <source>
        <dbReference type="EMBL" id="RBL93623.1"/>
    </source>
</evidence>
<evidence type="ECO:0000313" key="2">
    <source>
        <dbReference type="Proteomes" id="UP000253410"/>
    </source>
</evidence>
<sequence>MFFESFRGVINQTVIGLRFYLRTSDYQDNHNALQFCVNNFYTKFLLKINQLQRCAVKKALKCMVIKNAECTFALPTTGDCLQDVTFIVYNNEHIKL</sequence>
<dbReference type="Proteomes" id="UP000253410">
    <property type="component" value="Unassembled WGS sequence"/>
</dbReference>
<organism evidence="1 2">
    <name type="scientific">Chitinophaga flava</name>
    <dbReference type="NCBI Taxonomy" id="2259036"/>
    <lineage>
        <taxon>Bacteria</taxon>
        <taxon>Pseudomonadati</taxon>
        <taxon>Bacteroidota</taxon>
        <taxon>Chitinophagia</taxon>
        <taxon>Chitinophagales</taxon>
        <taxon>Chitinophagaceae</taxon>
        <taxon>Chitinophaga</taxon>
    </lineage>
</organism>
<dbReference type="EMBL" id="QFFJ01000001">
    <property type="protein sequence ID" value="RBL93623.1"/>
    <property type="molecule type" value="Genomic_DNA"/>
</dbReference>
<dbReference type="AlphaFoldDB" id="A0A365Y4W4"/>
<accession>A0A365Y4W4</accession>
<comment type="caution">
    <text evidence="1">The sequence shown here is derived from an EMBL/GenBank/DDBJ whole genome shotgun (WGS) entry which is preliminary data.</text>
</comment>
<reference evidence="1 2" key="1">
    <citation type="submission" date="2018-05" db="EMBL/GenBank/DDBJ databases">
        <title>Chitinophaga sp. K3CV102501T nov., isolated from isolated from a monsoon evergreen broad-leaved forest soil.</title>
        <authorList>
            <person name="Lv Y."/>
        </authorList>
    </citation>
    <scope>NUCLEOTIDE SEQUENCE [LARGE SCALE GENOMIC DNA]</scope>
    <source>
        <strain evidence="1 2">GDMCC 1.1325</strain>
    </source>
</reference>
<gene>
    <name evidence="1" type="ORF">DF182_14040</name>
</gene>
<protein>
    <submittedName>
        <fullName evidence="1">Uncharacterized protein</fullName>
    </submittedName>
</protein>
<proteinExistence type="predicted"/>